<sequence length="28" mass="3333">MWSSFGYLVYSFTIYLHSVKKINSKIYG</sequence>
<evidence type="ECO:0000313" key="1">
    <source>
        <dbReference type="EMBL" id="CDW32858.1"/>
    </source>
</evidence>
<accession>A0A0K2U3U2</accession>
<dbReference type="AlphaFoldDB" id="A0A0K2U3U2"/>
<reference evidence="1" key="1">
    <citation type="submission" date="2014-05" db="EMBL/GenBank/DDBJ databases">
        <authorList>
            <person name="Chronopoulou M."/>
        </authorList>
    </citation>
    <scope>NUCLEOTIDE SEQUENCE</scope>
    <source>
        <tissue evidence="1">Whole organism</tissue>
    </source>
</reference>
<organism evidence="1">
    <name type="scientific">Lepeophtheirus salmonis</name>
    <name type="common">Salmon louse</name>
    <name type="synonym">Caligus salmonis</name>
    <dbReference type="NCBI Taxonomy" id="72036"/>
    <lineage>
        <taxon>Eukaryota</taxon>
        <taxon>Metazoa</taxon>
        <taxon>Ecdysozoa</taxon>
        <taxon>Arthropoda</taxon>
        <taxon>Crustacea</taxon>
        <taxon>Multicrustacea</taxon>
        <taxon>Hexanauplia</taxon>
        <taxon>Copepoda</taxon>
        <taxon>Siphonostomatoida</taxon>
        <taxon>Caligidae</taxon>
        <taxon>Lepeophtheirus</taxon>
    </lineage>
</organism>
<protein>
    <submittedName>
        <fullName evidence="1">Uncharacterized protein</fullName>
    </submittedName>
</protein>
<proteinExistence type="predicted"/>
<dbReference type="EMBL" id="HACA01015497">
    <property type="protein sequence ID" value="CDW32858.1"/>
    <property type="molecule type" value="Transcribed_RNA"/>
</dbReference>
<name>A0A0K2U3U2_LEPSM</name>